<feature type="transmembrane region" description="Helical" evidence="1">
    <location>
        <begin position="325"/>
        <end position="349"/>
    </location>
</feature>
<reference evidence="10 11" key="1">
    <citation type="submission" date="2017-09" db="EMBL/GenBank/DDBJ databases">
        <title>Depth-based differentiation of microbial function through sediment-hosted aquifers and enrichment of novel symbionts in the deep terrestrial subsurface.</title>
        <authorList>
            <person name="Probst A.J."/>
            <person name="Ladd B."/>
            <person name="Jarett J.K."/>
            <person name="Geller-Mcgrath D.E."/>
            <person name="Sieber C.M.K."/>
            <person name="Emerson J.B."/>
            <person name="Anantharaman K."/>
            <person name="Thomas B.C."/>
            <person name="Malmstrom R."/>
            <person name="Stieglmeier M."/>
            <person name="Klingl A."/>
            <person name="Woyke T."/>
            <person name="Ryan C.M."/>
            <person name="Banfield J.F."/>
        </authorList>
    </citation>
    <scope>NUCLEOTIDE SEQUENCE [LARGE SCALE GENOMIC DNA]</scope>
</reference>
<feature type="transmembrane region" description="Helical" evidence="1">
    <location>
        <begin position="161"/>
        <end position="189"/>
    </location>
</feature>
<evidence type="ECO:0000256" key="1">
    <source>
        <dbReference type="SAM" id="Phobius"/>
    </source>
</evidence>
<accession>A0A2H9P8P8</accession>
<keyword evidence="1" id="KW-0472">Membrane</keyword>
<dbReference type="EMBL" id="PFFF01000001">
    <property type="protein sequence ID" value="PIV89929.1"/>
    <property type="molecule type" value="Genomic_DNA"/>
</dbReference>
<protein>
    <submittedName>
        <fullName evidence="2">Uncharacterized protein</fullName>
    </submittedName>
</protein>
<dbReference type="EMBL" id="PETW01000025">
    <property type="protein sequence ID" value="PIV46429.1"/>
    <property type="molecule type" value="Genomic_DNA"/>
</dbReference>
<dbReference type="EMBL" id="PEUT01000032">
    <property type="protein sequence ID" value="PIV13750.1"/>
    <property type="molecule type" value="Genomic_DNA"/>
</dbReference>
<feature type="transmembrane region" description="Helical" evidence="1">
    <location>
        <begin position="201"/>
        <end position="227"/>
    </location>
</feature>
<keyword evidence="1" id="KW-1133">Transmembrane helix</keyword>
<dbReference type="Proteomes" id="UP000230477">
    <property type="component" value="Unassembled WGS sequence"/>
</dbReference>
<dbReference type="PROSITE" id="PS51354">
    <property type="entry name" value="GLUTAREDOXIN_2"/>
    <property type="match status" value="1"/>
</dbReference>
<feature type="transmembrane region" description="Helical" evidence="1">
    <location>
        <begin position="233"/>
        <end position="254"/>
    </location>
</feature>
<feature type="transmembrane region" description="Helical" evidence="1">
    <location>
        <begin position="469"/>
        <end position="487"/>
    </location>
</feature>
<dbReference type="SUPFAM" id="SSF52833">
    <property type="entry name" value="Thioredoxin-like"/>
    <property type="match status" value="1"/>
</dbReference>
<dbReference type="EMBL" id="PCUF01000010">
    <property type="protein sequence ID" value="PIN66658.1"/>
    <property type="molecule type" value="Genomic_DNA"/>
</dbReference>
<feature type="transmembrane region" description="Helical" evidence="1">
    <location>
        <begin position="440"/>
        <end position="463"/>
    </location>
</feature>
<evidence type="ECO:0000313" key="4">
    <source>
        <dbReference type="EMBL" id="PIV46429.1"/>
    </source>
</evidence>
<evidence type="ECO:0000313" key="9">
    <source>
        <dbReference type="EMBL" id="PJC01589.1"/>
    </source>
</evidence>
<sequence>MTSKLIVIICALFFLLALLVSQPTNAYTSIEDSNINNSINSSQTIINIYFFTKLGCSHCVAVKPIVQEICSTCGVSLHELDIYYNQSNLDLLYDFAKRYCISEDQIIVPVIFAGKNVLVGNKEINKNLKYILIGALQENINPLTYQKQCNFSYNHTLDQTLTWATVIFASAFDSINPCAIGVLLIFLGFLAVSKTFSTRKILIYGLIYISSIYMAYLAAGLGLLQLLRGLDSSYLVLFRVAVIFILIIAAILEFKDVFVILTKKGKPMSVISDKFKPLLQKWMKKGTLFTTVVLGCLVSLFELPCTGQIYLGILAKLSSSDMHQGLLYLVVYNFIFVLPLLAILLLFLLGKTTLEKLTTAKSGFSWWFHYFAGCVILGLAVFLTNDVINIISYKQTIFVPISFMSFFGEISVQEMYFLIALFLVVAFVVVVLTRQTITKYIKVCALCFALIIIILVLSVLFLLGVEISSVLLAGLLGMLCTGVWYELKKLNFRFFGIFTIFWIFVIVALSYALFAKISLAYVLLIIVVFAGIGIVQFKDQEARALKKENLENKNILKKTDLKKEKNKIDNKSSKTKIGNLLDHCCD</sequence>
<evidence type="ECO:0000313" key="7">
    <source>
        <dbReference type="EMBL" id="PIY99859.1"/>
    </source>
</evidence>
<dbReference type="EMBL" id="PFUW01000014">
    <property type="protein sequence ID" value="PJB04202.1"/>
    <property type="molecule type" value="Genomic_DNA"/>
</dbReference>
<name>A0A2G9LJC2_HUBC1</name>
<dbReference type="EMBL" id="PFMG01000026">
    <property type="protein sequence ID" value="PIY99859.1"/>
    <property type="molecule type" value="Genomic_DNA"/>
</dbReference>
<comment type="caution">
    <text evidence="2">The sequence shown here is derived from an EMBL/GenBank/DDBJ whole genome shotgun (WGS) entry which is preliminary data.</text>
</comment>
<feature type="transmembrane region" description="Helical" evidence="1">
    <location>
        <begin position="519"/>
        <end position="537"/>
    </location>
</feature>
<accession>A0A2H9N366</accession>
<accession>A0A2H9QSK9</accession>
<feature type="transmembrane region" description="Helical" evidence="1">
    <location>
        <begin position="415"/>
        <end position="433"/>
    </location>
</feature>
<evidence type="ECO:0000313" key="8">
    <source>
        <dbReference type="EMBL" id="PJB04202.1"/>
    </source>
</evidence>
<dbReference type="Proteomes" id="UP000229789">
    <property type="component" value="Unassembled WGS sequence"/>
</dbReference>
<evidence type="ECO:0000313" key="12">
    <source>
        <dbReference type="Proteomes" id="UP000229789"/>
    </source>
</evidence>
<dbReference type="EMBL" id="PFIH01000008">
    <property type="protein sequence ID" value="PIX28283.1"/>
    <property type="molecule type" value="Genomic_DNA"/>
</dbReference>
<accession>A0A2H9MN94</accession>
<evidence type="ECO:0000313" key="6">
    <source>
        <dbReference type="EMBL" id="PIX28283.1"/>
    </source>
</evidence>
<keyword evidence="1" id="KW-0812">Transmembrane</keyword>
<accession>A0A2H9M820</accession>
<dbReference type="Proteomes" id="UP000228888">
    <property type="component" value="Unassembled WGS sequence"/>
</dbReference>
<dbReference type="Proteomes" id="UP000228874">
    <property type="component" value="Unassembled WGS sequence"/>
</dbReference>
<evidence type="ECO:0000313" key="11">
    <source>
        <dbReference type="Proteomes" id="UP000228888"/>
    </source>
</evidence>
<evidence type="ECO:0000313" key="2">
    <source>
        <dbReference type="EMBL" id="PIN66658.1"/>
    </source>
</evidence>
<evidence type="ECO:0000313" key="10">
    <source>
        <dbReference type="Proteomes" id="UP000228874"/>
    </source>
</evidence>
<dbReference type="Gene3D" id="3.40.30.10">
    <property type="entry name" value="Glutaredoxin"/>
    <property type="match status" value="1"/>
</dbReference>
<accession>A0A2H9M372</accession>
<feature type="transmembrane region" description="Helical" evidence="1">
    <location>
        <begin position="370"/>
        <end position="395"/>
    </location>
</feature>
<accession>A0A2H9RDC8</accession>
<reference evidence="2 12" key="2">
    <citation type="submission" date="2017-09" db="EMBL/GenBank/DDBJ databases">
        <title>Depth-based differentiation of microbial function through sediment-hosted aquifers and enrichment of novel symbionts in the deep terrestrial subsurface.</title>
        <authorList>
            <person name="Probst A.J."/>
            <person name="Ladd B."/>
            <person name="Jarett J.K."/>
            <person name="Geller-Mcgrath D.E."/>
            <person name="Sieber C.M."/>
            <person name="Emerson J.B."/>
            <person name="Anantharaman K."/>
            <person name="Thomas B.C."/>
            <person name="Malmstrom R."/>
            <person name="Stieglmeier M."/>
            <person name="Klingl A."/>
            <person name="Woyke T."/>
            <person name="Ryan C.M."/>
            <person name="Banfield J.F."/>
        </authorList>
    </citation>
    <scope>NUCLEOTIDE SEQUENCE [LARGE SCALE GENOMIC DNA]</scope>
    <source>
        <strain evidence="4">CG02_land_8_20_14_3_00_31_209</strain>
        <strain evidence="3">CG03_land_8_20_14_0_80_31_114</strain>
        <strain evidence="5">CG17_big_fil_post_rev_8_21_14_2_50_31_73</strain>
        <strain evidence="2">CG18_big_fil_WC_8_21_14_2_50_31_19</strain>
        <strain evidence="7">CG_4_10_14_0_8_um_filter_31_133</strain>
        <strain evidence="6">CG_4_8_14_3_um_filter</strain>
        <strain evidence="9">CG_4_9_14_0_8_um_filter_31_21</strain>
        <strain evidence="8">CG_4_9_14_3_um_filter_31_125</strain>
    </source>
</reference>
<dbReference type="Proteomes" id="UP000231232">
    <property type="component" value="Unassembled WGS sequence"/>
</dbReference>
<organism evidence="2 12">
    <name type="scientific">Huberarchaeum crystalense</name>
    <dbReference type="NCBI Taxonomy" id="2014257"/>
    <lineage>
        <taxon>Archaea</taxon>
        <taxon>Candidatus Huberarchaeota</taxon>
        <taxon>Candidatus Huberarchaeia</taxon>
        <taxon>Candidatus Huberarchaeales</taxon>
        <taxon>Candidatus Huberarchaeaceae</taxon>
        <taxon>Candidatus Huberarchaeum</taxon>
    </lineage>
</organism>
<dbReference type="InterPro" id="IPR036249">
    <property type="entry name" value="Thioredoxin-like_sf"/>
</dbReference>
<evidence type="ECO:0000313" key="5">
    <source>
        <dbReference type="EMBL" id="PIV89929.1"/>
    </source>
</evidence>
<dbReference type="Proteomes" id="UP000230713">
    <property type="component" value="Unassembled WGS sequence"/>
</dbReference>
<evidence type="ECO:0000313" key="3">
    <source>
        <dbReference type="EMBL" id="PIV13750.1"/>
    </source>
</evidence>
<dbReference type="AlphaFoldDB" id="A0A2G9LJC2"/>
<accession>A0A2G9LJC2</accession>
<proteinExistence type="predicted"/>
<feature type="transmembrane region" description="Helical" evidence="1">
    <location>
        <begin position="288"/>
        <end position="313"/>
    </location>
</feature>
<gene>
    <name evidence="9" type="ORF">CO072_00745</name>
    <name evidence="8" type="ORF">CO124_00685</name>
    <name evidence="4" type="ORF">COS22_01455</name>
    <name evidence="3" type="ORF">COS45_01285</name>
    <name evidence="5" type="ORF">COW47_00070</name>
    <name evidence="2" type="ORF">COW69_01060</name>
    <name evidence="7" type="ORF">COY63_01280</name>
    <name evidence="6" type="ORF">COZ66_00265</name>
</gene>
<feature type="transmembrane region" description="Helical" evidence="1">
    <location>
        <begin position="494"/>
        <end position="513"/>
    </location>
</feature>
<dbReference type="EMBL" id="PFSX01000020">
    <property type="protein sequence ID" value="PJC01589.1"/>
    <property type="molecule type" value="Genomic_DNA"/>
</dbReference>
<dbReference type="Proteomes" id="UP000231449">
    <property type="component" value="Unassembled WGS sequence"/>
</dbReference>
<dbReference type="Proteomes" id="UP000228989">
    <property type="component" value="Unassembled WGS sequence"/>
</dbReference>